<evidence type="ECO:0000256" key="1">
    <source>
        <dbReference type="SAM" id="SignalP"/>
    </source>
</evidence>
<feature type="signal peptide" evidence="1">
    <location>
        <begin position="1"/>
        <end position="23"/>
    </location>
</feature>
<sequence>MRNTIRSYCAACAIGFAATAAFAECPTPDSMQAGDPAYLVYDDGWIVELRMNSDGLLYEWIRNDIDDAGYRVVSRGGILVVDEIETLGPLNLRRTRVMTRHSDVDPKSYEPEPGVSLDFEGEAIFADGSRVEMTSISVLAGDPGPLTIAGCDYEGFDVRVRVSRGEKQLTSVLSYVPALGVSVETARMEAGKPLKTPKPVSFSTGRP</sequence>
<feature type="chain" id="PRO_5015456455" evidence="1">
    <location>
        <begin position="24"/>
        <end position="207"/>
    </location>
</feature>
<organism evidence="2 3">
    <name type="scientific">Aliiruegeria haliotis</name>
    <dbReference type="NCBI Taxonomy" id="1280846"/>
    <lineage>
        <taxon>Bacteria</taxon>
        <taxon>Pseudomonadati</taxon>
        <taxon>Pseudomonadota</taxon>
        <taxon>Alphaproteobacteria</taxon>
        <taxon>Rhodobacterales</taxon>
        <taxon>Roseobacteraceae</taxon>
        <taxon>Aliiruegeria</taxon>
    </lineage>
</organism>
<accession>A0A2T0RPX8</accession>
<dbReference type="EMBL" id="PVTD01000005">
    <property type="protein sequence ID" value="PRY23187.1"/>
    <property type="molecule type" value="Genomic_DNA"/>
</dbReference>
<evidence type="ECO:0000313" key="3">
    <source>
        <dbReference type="Proteomes" id="UP000239480"/>
    </source>
</evidence>
<protein>
    <submittedName>
        <fullName evidence="2">Uncharacterized protein</fullName>
    </submittedName>
</protein>
<dbReference type="RefSeq" id="WP_106205487.1">
    <property type="nucleotide sequence ID" value="NZ_PVTD01000005.1"/>
</dbReference>
<gene>
    <name evidence="2" type="ORF">CLV78_105241</name>
</gene>
<name>A0A2T0RPX8_9RHOB</name>
<keyword evidence="1" id="KW-0732">Signal</keyword>
<dbReference type="AlphaFoldDB" id="A0A2T0RPX8"/>
<evidence type="ECO:0000313" key="2">
    <source>
        <dbReference type="EMBL" id="PRY23187.1"/>
    </source>
</evidence>
<keyword evidence="3" id="KW-1185">Reference proteome</keyword>
<reference evidence="2 3" key="1">
    <citation type="submission" date="2018-03" db="EMBL/GenBank/DDBJ databases">
        <title>Genomic Encyclopedia of Archaeal and Bacterial Type Strains, Phase II (KMG-II): from individual species to whole genera.</title>
        <authorList>
            <person name="Goeker M."/>
        </authorList>
    </citation>
    <scope>NUCLEOTIDE SEQUENCE [LARGE SCALE GENOMIC DNA]</scope>
    <source>
        <strain evidence="2 3">DSM 29328</strain>
    </source>
</reference>
<comment type="caution">
    <text evidence="2">The sequence shown here is derived from an EMBL/GenBank/DDBJ whole genome shotgun (WGS) entry which is preliminary data.</text>
</comment>
<proteinExistence type="predicted"/>
<dbReference type="Proteomes" id="UP000239480">
    <property type="component" value="Unassembled WGS sequence"/>
</dbReference>
<dbReference type="OrthoDB" id="7859341at2"/>